<dbReference type="InterPro" id="IPR011303">
    <property type="entry name" value="RnfD_bac"/>
</dbReference>
<accession>A0A1G9SQE5</accession>
<dbReference type="Pfam" id="PF03116">
    <property type="entry name" value="NQR2_RnfD_RnfE"/>
    <property type="match status" value="1"/>
</dbReference>
<feature type="transmembrane region" description="Helical" evidence="10">
    <location>
        <begin position="258"/>
        <end position="276"/>
    </location>
</feature>
<dbReference type="GO" id="GO:0005886">
    <property type="term" value="C:plasma membrane"/>
    <property type="evidence" value="ECO:0007669"/>
    <property type="project" value="TreeGrafter"/>
</dbReference>
<keyword evidence="9 10" id="KW-0472">Membrane</keyword>
<keyword evidence="12" id="KW-1185">Reference proteome</keyword>
<evidence type="ECO:0000256" key="8">
    <source>
        <dbReference type="ARBA" id="ARBA00022989"/>
    </source>
</evidence>
<keyword evidence="1" id="KW-0813">Transport</keyword>
<evidence type="ECO:0000256" key="3">
    <source>
        <dbReference type="ARBA" id="ARBA00022630"/>
    </source>
</evidence>
<dbReference type="PANTHER" id="PTHR30578">
    <property type="entry name" value="ELECTRON TRANSPORT COMPLEX PROTEIN RNFD"/>
    <property type="match status" value="1"/>
</dbReference>
<evidence type="ECO:0000256" key="9">
    <source>
        <dbReference type="ARBA" id="ARBA00023136"/>
    </source>
</evidence>
<organism evidence="11 12">
    <name type="scientific">Halarsenatibacter silvermanii</name>
    <dbReference type="NCBI Taxonomy" id="321763"/>
    <lineage>
        <taxon>Bacteria</taxon>
        <taxon>Bacillati</taxon>
        <taxon>Bacillota</taxon>
        <taxon>Clostridia</taxon>
        <taxon>Halanaerobiales</taxon>
        <taxon>Halarsenatibacteraceae</taxon>
        <taxon>Halarsenatibacter</taxon>
    </lineage>
</organism>
<keyword evidence="8 10" id="KW-1133">Transmembrane helix</keyword>
<dbReference type="Proteomes" id="UP000199476">
    <property type="component" value="Unassembled WGS sequence"/>
</dbReference>
<dbReference type="RefSeq" id="WP_089762001.1">
    <property type="nucleotide sequence ID" value="NZ_FNGO01000030.1"/>
</dbReference>
<dbReference type="EMBL" id="FNGO01000030">
    <property type="protein sequence ID" value="SDM37584.1"/>
    <property type="molecule type" value="Genomic_DNA"/>
</dbReference>
<evidence type="ECO:0000256" key="5">
    <source>
        <dbReference type="ARBA" id="ARBA00022692"/>
    </source>
</evidence>
<dbReference type="STRING" id="321763.SAMN04488692_13022"/>
<dbReference type="GO" id="GO:0055085">
    <property type="term" value="P:transmembrane transport"/>
    <property type="evidence" value="ECO:0007669"/>
    <property type="project" value="InterPro"/>
</dbReference>
<feature type="transmembrane region" description="Helical" evidence="10">
    <location>
        <begin position="234"/>
        <end position="252"/>
    </location>
</feature>
<dbReference type="GO" id="GO:0022900">
    <property type="term" value="P:electron transport chain"/>
    <property type="evidence" value="ECO:0007669"/>
    <property type="project" value="InterPro"/>
</dbReference>
<keyword evidence="7" id="KW-0249">Electron transport</keyword>
<dbReference type="PANTHER" id="PTHR30578:SF0">
    <property type="entry name" value="ION-TRANSLOCATING OXIDOREDUCTASE COMPLEX SUBUNIT D"/>
    <property type="match status" value="1"/>
</dbReference>
<feature type="transmembrane region" description="Helical" evidence="10">
    <location>
        <begin position="76"/>
        <end position="94"/>
    </location>
</feature>
<feature type="transmembrane region" description="Helical" evidence="10">
    <location>
        <begin position="106"/>
        <end position="123"/>
    </location>
</feature>
<dbReference type="AlphaFoldDB" id="A0A1G9SQE5"/>
<feature type="transmembrane region" description="Helical" evidence="10">
    <location>
        <begin position="151"/>
        <end position="176"/>
    </location>
</feature>
<sequence>MKMMKGVLLALTPVTLYALYSYRMSAFILIAASIIAAVASEAIYQKLTGQPLKISNYSGVVTGLLFAFTLSPSTPVYAAVISVAFGVIVGKEIFGGFARNLFNPALLGRLFLIFAFPAALSPWRSRVDLSSTATPLTNFWDTGEMAASGDAFLGLVSGSLGELSALLILAGGAYIIYKKYARWRIPASILATVAVFALVMGHNPIFHLFTGSVMIGSFFYATDPMTSPRYPKGQIVFGIGIGLIIMSMRFWGWLPEGVAFGILVMNIFVPYLDSAFKPAR</sequence>
<keyword evidence="4" id="KW-0288">FMN</keyword>
<keyword evidence="3" id="KW-0285">Flavoprotein</keyword>
<evidence type="ECO:0000256" key="6">
    <source>
        <dbReference type="ARBA" id="ARBA00022967"/>
    </source>
</evidence>
<evidence type="ECO:0000256" key="10">
    <source>
        <dbReference type="SAM" id="Phobius"/>
    </source>
</evidence>
<dbReference type="NCBIfam" id="TIGR01946">
    <property type="entry name" value="rnfD"/>
    <property type="match status" value="1"/>
</dbReference>
<dbReference type="InterPro" id="IPR004338">
    <property type="entry name" value="NqrB/RnfD"/>
</dbReference>
<evidence type="ECO:0000313" key="11">
    <source>
        <dbReference type="EMBL" id="SDM37584.1"/>
    </source>
</evidence>
<feature type="transmembrane region" description="Helical" evidence="10">
    <location>
        <begin position="26"/>
        <end position="44"/>
    </location>
</feature>
<evidence type="ECO:0000256" key="1">
    <source>
        <dbReference type="ARBA" id="ARBA00022448"/>
    </source>
</evidence>
<evidence type="ECO:0000256" key="2">
    <source>
        <dbReference type="ARBA" id="ARBA00022553"/>
    </source>
</evidence>
<evidence type="ECO:0000313" key="12">
    <source>
        <dbReference type="Proteomes" id="UP000199476"/>
    </source>
</evidence>
<feature type="transmembrane region" description="Helical" evidence="10">
    <location>
        <begin position="205"/>
        <end position="222"/>
    </location>
</feature>
<keyword evidence="5 10" id="KW-0812">Transmembrane</keyword>
<reference evidence="11 12" key="1">
    <citation type="submission" date="2016-10" db="EMBL/GenBank/DDBJ databases">
        <authorList>
            <person name="de Groot N.N."/>
        </authorList>
    </citation>
    <scope>NUCLEOTIDE SEQUENCE [LARGE SCALE GENOMIC DNA]</scope>
    <source>
        <strain evidence="11 12">SLAS-1</strain>
    </source>
</reference>
<protein>
    <submittedName>
        <fullName evidence="11">Electron transport complex protein RnfD</fullName>
    </submittedName>
</protein>
<name>A0A1G9SQE5_9FIRM</name>
<keyword evidence="2" id="KW-0597">Phosphoprotein</keyword>
<gene>
    <name evidence="11" type="ORF">SAMN04488692_13022</name>
</gene>
<evidence type="ECO:0000256" key="7">
    <source>
        <dbReference type="ARBA" id="ARBA00022982"/>
    </source>
</evidence>
<evidence type="ECO:0000256" key="4">
    <source>
        <dbReference type="ARBA" id="ARBA00022643"/>
    </source>
</evidence>
<keyword evidence="6" id="KW-1278">Translocase</keyword>
<proteinExistence type="predicted"/>
<dbReference type="OrthoDB" id="9776359at2"/>
<feature type="transmembrane region" description="Helical" evidence="10">
    <location>
        <begin position="183"/>
        <end position="199"/>
    </location>
</feature>